<evidence type="ECO:0008006" key="4">
    <source>
        <dbReference type="Google" id="ProtNLM"/>
    </source>
</evidence>
<accession>A0A3S4EQG9</accession>
<dbReference type="Gene3D" id="3.30.50.20">
    <property type="entry name" value="prophage-derive protein ybcO"/>
    <property type="match status" value="1"/>
</dbReference>
<proteinExistence type="predicted"/>
<dbReference type="Proteomes" id="UP000270743">
    <property type="component" value="Unassembled WGS sequence"/>
</dbReference>
<dbReference type="AlphaFoldDB" id="A0A3S4EQG9"/>
<name>A0A3S4EQG9_9RHOB</name>
<evidence type="ECO:0000256" key="1">
    <source>
        <dbReference type="SAM" id="MobiDB-lite"/>
    </source>
</evidence>
<dbReference type="EMBL" id="UZWE01000021">
    <property type="protein sequence ID" value="VDS07538.1"/>
    <property type="molecule type" value="Genomic_DNA"/>
</dbReference>
<evidence type="ECO:0000313" key="3">
    <source>
        <dbReference type="Proteomes" id="UP000270743"/>
    </source>
</evidence>
<evidence type="ECO:0000313" key="2">
    <source>
        <dbReference type="EMBL" id="VDS07538.1"/>
    </source>
</evidence>
<feature type="region of interest" description="Disordered" evidence="1">
    <location>
        <begin position="1"/>
        <end position="26"/>
    </location>
</feature>
<gene>
    <name evidence="2" type="ORF">PARHAE_00715</name>
</gene>
<protein>
    <recommendedName>
        <fullName evidence="4">DUF1364 domain-containing protein</fullName>
    </recommendedName>
</protein>
<sequence length="129" mass="14013">MNARFGDLAGRGALGLKGTQPKPQKRMTGNLVHVAARQNARGRECTLRLPSCNGDPQTTVLAHLRMFGAAGMGQKPDDWFAVFACSACHDSLDRRDAATAGEWGHEDALRALYLTLKQQFRDGIYVPGS</sequence>
<organism evidence="2 3">
    <name type="scientific">Paracoccus haematequi</name>
    <dbReference type="NCBI Taxonomy" id="2491866"/>
    <lineage>
        <taxon>Bacteria</taxon>
        <taxon>Pseudomonadati</taxon>
        <taxon>Pseudomonadota</taxon>
        <taxon>Alphaproteobacteria</taxon>
        <taxon>Rhodobacterales</taxon>
        <taxon>Paracoccaceae</taxon>
        <taxon>Paracoccus</taxon>
    </lineage>
</organism>
<dbReference type="InterPro" id="IPR010774">
    <property type="entry name" value="YbcO"/>
</dbReference>
<reference evidence="2 3" key="1">
    <citation type="submission" date="2018-12" db="EMBL/GenBank/DDBJ databases">
        <authorList>
            <person name="Criscuolo A."/>
        </authorList>
    </citation>
    <scope>NUCLEOTIDE SEQUENCE [LARGE SCALE GENOMIC DNA]</scope>
    <source>
        <strain evidence="2">ACIP1116241</strain>
    </source>
</reference>
<keyword evidence="3" id="KW-1185">Reference proteome</keyword>
<dbReference type="Pfam" id="PF07102">
    <property type="entry name" value="YbcO"/>
    <property type="match status" value="1"/>
</dbReference>